<evidence type="ECO:0000313" key="2">
    <source>
        <dbReference type="EMBL" id="KAK8049941.1"/>
    </source>
</evidence>
<evidence type="ECO:0000313" key="3">
    <source>
        <dbReference type="Proteomes" id="UP001480595"/>
    </source>
</evidence>
<dbReference type="GeneID" id="92096143"/>
<feature type="compositionally biased region" description="Polar residues" evidence="1">
    <location>
        <begin position="39"/>
        <end position="50"/>
    </location>
</feature>
<comment type="caution">
    <text evidence="2">The sequence shown here is derived from an EMBL/GenBank/DDBJ whole genome shotgun (WGS) entry which is preliminary data.</text>
</comment>
<evidence type="ECO:0000256" key="1">
    <source>
        <dbReference type="SAM" id="MobiDB-lite"/>
    </source>
</evidence>
<accession>A0ABR1TVN1</accession>
<name>A0ABR1TVN1_9PEZI</name>
<feature type="region of interest" description="Disordered" evidence="1">
    <location>
        <begin position="1"/>
        <end position="75"/>
    </location>
</feature>
<feature type="compositionally biased region" description="Low complexity" evidence="1">
    <location>
        <begin position="1"/>
        <end position="15"/>
    </location>
</feature>
<feature type="compositionally biased region" description="Polar residues" evidence="1">
    <location>
        <begin position="97"/>
        <end position="119"/>
    </location>
</feature>
<keyword evidence="3" id="KW-1185">Reference proteome</keyword>
<gene>
    <name evidence="2" type="ORF">PG994_011671</name>
</gene>
<dbReference type="RefSeq" id="XP_066712190.1">
    <property type="nucleotide sequence ID" value="XM_066863080.1"/>
</dbReference>
<reference evidence="2 3" key="1">
    <citation type="submission" date="2023-01" db="EMBL/GenBank/DDBJ databases">
        <title>Analysis of 21 Apiospora genomes using comparative genomics revels a genus with tremendous synthesis potential of carbohydrate active enzymes and secondary metabolites.</title>
        <authorList>
            <person name="Sorensen T."/>
        </authorList>
    </citation>
    <scope>NUCLEOTIDE SEQUENCE [LARGE SCALE GENOMIC DNA]</scope>
    <source>
        <strain evidence="2 3">CBS 135458</strain>
    </source>
</reference>
<dbReference type="Proteomes" id="UP001480595">
    <property type="component" value="Unassembled WGS sequence"/>
</dbReference>
<dbReference type="EMBL" id="JAQQWL010000011">
    <property type="protein sequence ID" value="KAK8049941.1"/>
    <property type="molecule type" value="Genomic_DNA"/>
</dbReference>
<organism evidence="2 3">
    <name type="scientific">Apiospora phragmitis</name>
    <dbReference type="NCBI Taxonomy" id="2905665"/>
    <lineage>
        <taxon>Eukaryota</taxon>
        <taxon>Fungi</taxon>
        <taxon>Dikarya</taxon>
        <taxon>Ascomycota</taxon>
        <taxon>Pezizomycotina</taxon>
        <taxon>Sordariomycetes</taxon>
        <taxon>Xylariomycetidae</taxon>
        <taxon>Amphisphaeriales</taxon>
        <taxon>Apiosporaceae</taxon>
        <taxon>Apiospora</taxon>
    </lineage>
</organism>
<sequence>MNSSHSHLHQQQQIQTPAFTYTPNRREVHVPPPPPIMTMSGNEMQATTEGMGTPAGTWATPTTQGMKPRPATIHEGFSYCSGEGFNTIQAWDPSGLDMQSTPSETMSRPVSMHQQEFYP</sequence>
<feature type="region of interest" description="Disordered" evidence="1">
    <location>
        <begin position="90"/>
        <end position="119"/>
    </location>
</feature>
<proteinExistence type="predicted"/>
<protein>
    <submittedName>
        <fullName evidence="2">Uncharacterized protein</fullName>
    </submittedName>
</protein>
<feature type="compositionally biased region" description="Low complexity" evidence="1">
    <location>
        <begin position="52"/>
        <end position="63"/>
    </location>
</feature>